<proteinExistence type="predicted"/>
<feature type="domain" description="CBS" evidence="3">
    <location>
        <begin position="12"/>
        <end position="71"/>
    </location>
</feature>
<dbReference type="Pfam" id="PF00571">
    <property type="entry name" value="CBS"/>
    <property type="match status" value="2"/>
</dbReference>
<dbReference type="PANTHER" id="PTHR43080">
    <property type="entry name" value="CBS DOMAIN-CONTAINING PROTEIN CBSX3, MITOCHONDRIAL"/>
    <property type="match status" value="1"/>
</dbReference>
<organism evidence="4 5">
    <name type="scientific">Reinekea blandensis MED297</name>
    <dbReference type="NCBI Taxonomy" id="314283"/>
    <lineage>
        <taxon>Bacteria</taxon>
        <taxon>Pseudomonadati</taxon>
        <taxon>Pseudomonadota</taxon>
        <taxon>Gammaproteobacteria</taxon>
        <taxon>Oceanospirillales</taxon>
        <taxon>Saccharospirillaceae</taxon>
        <taxon>Reinekea</taxon>
    </lineage>
</organism>
<dbReference type="AlphaFoldDB" id="A4BC23"/>
<dbReference type="Gene3D" id="3.10.580.10">
    <property type="entry name" value="CBS-domain"/>
    <property type="match status" value="1"/>
</dbReference>
<dbReference type="SMART" id="SM00116">
    <property type="entry name" value="CBS"/>
    <property type="match status" value="2"/>
</dbReference>
<evidence type="ECO:0000313" key="4">
    <source>
        <dbReference type="EMBL" id="EAR10508.1"/>
    </source>
</evidence>
<dbReference type="RefSeq" id="WP_008046833.1">
    <property type="nucleotide sequence ID" value="NZ_CH724153.1"/>
</dbReference>
<dbReference type="InterPro" id="IPR046342">
    <property type="entry name" value="CBS_dom_sf"/>
</dbReference>
<sequence>MSVQALTVADCMVPARLTVTPDTTIPQAVEKMLNAKLIGAPVVDENQRVVGYISEQDCLRYMISDSYYDDQRELVRDVMKHEVLFAEPSMSIVDMAQLMCGNKPKKYPVCENGRLIGVINRTHVITALLKATSHK</sequence>
<dbReference type="InterPro" id="IPR044729">
    <property type="entry name" value="CBS_bac"/>
</dbReference>
<dbReference type="EMBL" id="AAOE01000004">
    <property type="protein sequence ID" value="EAR10508.1"/>
    <property type="molecule type" value="Genomic_DNA"/>
</dbReference>
<protein>
    <submittedName>
        <fullName evidence="4">CBS domain protein</fullName>
    </submittedName>
</protein>
<dbReference type="InterPro" id="IPR000644">
    <property type="entry name" value="CBS_dom"/>
</dbReference>
<evidence type="ECO:0000313" key="5">
    <source>
        <dbReference type="Proteomes" id="UP000005953"/>
    </source>
</evidence>
<gene>
    <name evidence="4" type="ORF">MED297_01765</name>
</gene>
<name>A4BC23_9GAMM</name>
<dbReference type="PANTHER" id="PTHR43080:SF2">
    <property type="entry name" value="CBS DOMAIN-CONTAINING PROTEIN"/>
    <property type="match status" value="1"/>
</dbReference>
<evidence type="ECO:0000259" key="3">
    <source>
        <dbReference type="PROSITE" id="PS51371"/>
    </source>
</evidence>
<dbReference type="Proteomes" id="UP000005953">
    <property type="component" value="Unassembled WGS sequence"/>
</dbReference>
<dbReference type="OrthoDB" id="9790355at2"/>
<dbReference type="STRING" id="314283.MED297_01765"/>
<evidence type="ECO:0000256" key="2">
    <source>
        <dbReference type="PROSITE-ProRule" id="PRU00703"/>
    </source>
</evidence>
<accession>A4BC23</accession>
<feature type="domain" description="CBS" evidence="3">
    <location>
        <begin position="79"/>
        <end position="135"/>
    </location>
</feature>
<dbReference type="InterPro" id="IPR051257">
    <property type="entry name" value="Diverse_CBS-Domain"/>
</dbReference>
<keyword evidence="1 2" id="KW-0129">CBS domain</keyword>
<reference evidence="4 5" key="1">
    <citation type="submission" date="2006-02" db="EMBL/GenBank/DDBJ databases">
        <authorList>
            <person name="Pinhassi J."/>
            <person name="Pedros-Alio C."/>
            <person name="Ferriera S."/>
            <person name="Johnson J."/>
            <person name="Kravitz S."/>
            <person name="Halpern A."/>
            <person name="Remington K."/>
            <person name="Beeson K."/>
            <person name="Tran B."/>
            <person name="Rogers Y.-H."/>
            <person name="Friedman R."/>
            <person name="Venter J.C."/>
        </authorList>
    </citation>
    <scope>NUCLEOTIDE SEQUENCE [LARGE SCALE GENOMIC DNA]</scope>
    <source>
        <strain evidence="4 5">MED297</strain>
    </source>
</reference>
<comment type="caution">
    <text evidence="4">The sequence shown here is derived from an EMBL/GenBank/DDBJ whole genome shotgun (WGS) entry which is preliminary data.</text>
</comment>
<dbReference type="CDD" id="cd04629">
    <property type="entry name" value="CBS_pair_bac"/>
    <property type="match status" value="1"/>
</dbReference>
<dbReference type="PROSITE" id="PS51371">
    <property type="entry name" value="CBS"/>
    <property type="match status" value="2"/>
</dbReference>
<dbReference type="SUPFAM" id="SSF54631">
    <property type="entry name" value="CBS-domain pair"/>
    <property type="match status" value="1"/>
</dbReference>
<keyword evidence="5" id="KW-1185">Reference proteome</keyword>
<dbReference type="HOGENOM" id="CLU_040681_9_2_6"/>
<evidence type="ECO:0000256" key="1">
    <source>
        <dbReference type="ARBA" id="ARBA00023122"/>
    </source>
</evidence>